<evidence type="ECO:0000256" key="1">
    <source>
        <dbReference type="ARBA" id="ARBA00001947"/>
    </source>
</evidence>
<evidence type="ECO:0000256" key="5">
    <source>
        <dbReference type="ARBA" id="ARBA00022723"/>
    </source>
</evidence>
<dbReference type="Gene3D" id="1.50.10.20">
    <property type="match status" value="1"/>
</dbReference>
<comment type="caution">
    <text evidence="10">The sequence shown here is derived from an EMBL/GenBank/DDBJ whole genome shotgun (WGS) entry which is preliminary data.</text>
</comment>
<dbReference type="GO" id="GO:0004662">
    <property type="term" value="F:CAAX-protein geranylgeranyltransferase activity"/>
    <property type="evidence" value="ECO:0007669"/>
    <property type="project" value="TreeGrafter"/>
</dbReference>
<dbReference type="PANTHER" id="PTHR11774:SF4">
    <property type="entry name" value="GERANYLGERANYL TRANSFERASE TYPE-1 SUBUNIT BETA"/>
    <property type="match status" value="1"/>
</dbReference>
<evidence type="ECO:0000256" key="6">
    <source>
        <dbReference type="ARBA" id="ARBA00022737"/>
    </source>
</evidence>
<dbReference type="InterPro" id="IPR001330">
    <property type="entry name" value="Prenyltrans"/>
</dbReference>
<keyword evidence="5" id="KW-0479">Metal-binding</keyword>
<dbReference type="GO" id="GO:0046872">
    <property type="term" value="F:metal ion binding"/>
    <property type="evidence" value="ECO:0007669"/>
    <property type="project" value="UniProtKB-KW"/>
</dbReference>
<feature type="domain" description="Prenyltransferase alpha-alpha toroid" evidence="9">
    <location>
        <begin position="11"/>
        <end position="441"/>
    </location>
</feature>
<keyword evidence="11" id="KW-1185">Reference proteome</keyword>
<dbReference type="SUPFAM" id="SSF48239">
    <property type="entry name" value="Terpenoid cyclases/Protein prenyltransferases"/>
    <property type="match status" value="1"/>
</dbReference>
<feature type="compositionally biased region" description="Acidic residues" evidence="8">
    <location>
        <begin position="270"/>
        <end position="284"/>
    </location>
</feature>
<dbReference type="Pfam" id="PF00432">
    <property type="entry name" value="Prenyltrans"/>
    <property type="match status" value="1"/>
</dbReference>
<evidence type="ECO:0000256" key="4">
    <source>
        <dbReference type="ARBA" id="ARBA00022679"/>
    </source>
</evidence>
<feature type="compositionally biased region" description="Polar residues" evidence="8">
    <location>
        <begin position="335"/>
        <end position="344"/>
    </location>
</feature>
<dbReference type="InterPro" id="IPR045089">
    <property type="entry name" value="PGGT1B-like"/>
</dbReference>
<gene>
    <name evidence="10" type="ORF">CKM354_001272500</name>
</gene>
<proteinExistence type="inferred from homology"/>
<protein>
    <recommendedName>
        <fullName evidence="9">Prenyltransferase alpha-alpha toroid domain-containing protein</fullName>
    </recommendedName>
</protein>
<dbReference type="GeneID" id="68298300"/>
<dbReference type="GO" id="GO:0005953">
    <property type="term" value="C:CAAX-protein geranylgeranyltransferase complex"/>
    <property type="evidence" value="ECO:0007669"/>
    <property type="project" value="TreeGrafter"/>
</dbReference>
<evidence type="ECO:0000256" key="3">
    <source>
        <dbReference type="ARBA" id="ARBA00022602"/>
    </source>
</evidence>
<comment type="cofactor">
    <cofactor evidence="1">
        <name>Zn(2+)</name>
        <dbReference type="ChEBI" id="CHEBI:29105"/>
    </cofactor>
</comment>
<dbReference type="InterPro" id="IPR008930">
    <property type="entry name" value="Terpenoid_cyclase/PrenylTrfase"/>
</dbReference>
<keyword evidence="3" id="KW-0637">Prenyltransferase</keyword>
<accession>A0A9P3FMI5</accession>
<keyword evidence="4" id="KW-0808">Transferase</keyword>
<feature type="region of interest" description="Disordered" evidence="8">
    <location>
        <begin position="270"/>
        <end position="354"/>
    </location>
</feature>
<keyword evidence="7" id="KW-0862">Zinc</keyword>
<dbReference type="RefSeq" id="XP_044664185.1">
    <property type="nucleotide sequence ID" value="XM_044808250.1"/>
</dbReference>
<evidence type="ECO:0000256" key="8">
    <source>
        <dbReference type="SAM" id="MobiDB-lite"/>
    </source>
</evidence>
<keyword evidence="6" id="KW-0677">Repeat</keyword>
<dbReference type="Proteomes" id="UP000825890">
    <property type="component" value="Unassembled WGS sequence"/>
</dbReference>
<feature type="compositionally biased region" description="Polar residues" evidence="8">
    <location>
        <begin position="309"/>
        <end position="324"/>
    </location>
</feature>
<dbReference type="OrthoDB" id="24893at2759"/>
<dbReference type="AlphaFoldDB" id="A0A9P3FMI5"/>
<comment type="similarity">
    <text evidence="2">Belongs to the protein prenyltransferase subunit beta family.</text>
</comment>
<name>A0A9P3FMI5_9PEZI</name>
<evidence type="ECO:0000256" key="7">
    <source>
        <dbReference type="ARBA" id="ARBA00022833"/>
    </source>
</evidence>
<evidence type="ECO:0000313" key="10">
    <source>
        <dbReference type="EMBL" id="GIZ49698.1"/>
    </source>
</evidence>
<dbReference type="PANTHER" id="PTHR11774">
    <property type="entry name" value="GERANYLGERANYL TRANSFERASE TYPE BETA SUBUNIT"/>
    <property type="match status" value="1"/>
</dbReference>
<reference evidence="10 11" key="1">
    <citation type="submission" date="2021-01" db="EMBL/GenBank/DDBJ databases">
        <title>Cercospora kikuchii MAFF 305040 whole genome shotgun sequence.</title>
        <authorList>
            <person name="Kashiwa T."/>
            <person name="Suzuki T."/>
        </authorList>
    </citation>
    <scope>NUCLEOTIDE SEQUENCE [LARGE SCALE GENOMIC DNA]</scope>
    <source>
        <strain evidence="10 11">MAFF 305040</strain>
    </source>
</reference>
<sequence>MSIDLTKPVSLDKARQVKFWKRCIKTLLPHHYTGNESNRMYLGFFMLSALDLLDSLHDVTTESERDDYINWIYRCQHPEGGFRMWPGTDFGELRNETNAKWDPANLPATYFALSALLCAGDDLERVRRIETLQWIRRIQRPGGSFGETIIDGQINGGLDPRFGYCAAGIRYILRGEHVGPLEVDGVTIDDIDIDAFVKCVRLAESYDGGIADYPYHEPHAGYEFCSLGALKFIGRLATSKEPPNTNAALTAPSDPDATIRWLIERQTDLEELEEEEEIEEDSEREQEQQFDQPAEPSPEKPKTELATDSPMSNLKTELPTTASFPVSDPVHQSPDKSTLNTTTGFPFGPTDAGMNGRTNKVADTCYAFWAGASFHLMSAPQLYCKSRLQRYLLEKTQNPILGGFGKFPGDLPDLYHSYLALAALALDGCEGLLDIDPAMCISKRASGRLKGIWERWGLR</sequence>
<evidence type="ECO:0000256" key="2">
    <source>
        <dbReference type="ARBA" id="ARBA00010497"/>
    </source>
</evidence>
<organism evidence="10 11">
    <name type="scientific">Cercospora kikuchii</name>
    <dbReference type="NCBI Taxonomy" id="84275"/>
    <lineage>
        <taxon>Eukaryota</taxon>
        <taxon>Fungi</taxon>
        <taxon>Dikarya</taxon>
        <taxon>Ascomycota</taxon>
        <taxon>Pezizomycotina</taxon>
        <taxon>Dothideomycetes</taxon>
        <taxon>Dothideomycetidae</taxon>
        <taxon>Mycosphaerellales</taxon>
        <taxon>Mycosphaerellaceae</taxon>
        <taxon>Cercospora</taxon>
    </lineage>
</organism>
<dbReference type="EMBL" id="BOLY01000009">
    <property type="protein sequence ID" value="GIZ49698.1"/>
    <property type="molecule type" value="Genomic_DNA"/>
</dbReference>
<evidence type="ECO:0000313" key="11">
    <source>
        <dbReference type="Proteomes" id="UP000825890"/>
    </source>
</evidence>
<evidence type="ECO:0000259" key="9">
    <source>
        <dbReference type="Pfam" id="PF00432"/>
    </source>
</evidence>